<comment type="caution">
    <text evidence="3">The sequence shown here is derived from an EMBL/GenBank/DDBJ whole genome shotgun (WGS) entry which is preliminary data.</text>
</comment>
<dbReference type="Pfam" id="PF04389">
    <property type="entry name" value="Peptidase_M28"/>
    <property type="match status" value="1"/>
</dbReference>
<dbReference type="SUPFAM" id="SSF53187">
    <property type="entry name" value="Zn-dependent exopeptidases"/>
    <property type="match status" value="1"/>
</dbReference>
<evidence type="ECO:0000313" key="3">
    <source>
        <dbReference type="EMBL" id="TDS15930.1"/>
    </source>
</evidence>
<dbReference type="InterPro" id="IPR018247">
    <property type="entry name" value="EF_Hand_1_Ca_BS"/>
</dbReference>
<dbReference type="OrthoDB" id="9764939at2"/>
<organism evidence="3 4">
    <name type="scientific">Sphingobacterium paludis</name>
    <dbReference type="NCBI Taxonomy" id="1476465"/>
    <lineage>
        <taxon>Bacteria</taxon>
        <taxon>Pseudomonadati</taxon>
        <taxon>Bacteroidota</taxon>
        <taxon>Sphingobacteriia</taxon>
        <taxon>Sphingobacteriales</taxon>
        <taxon>Sphingobacteriaceae</taxon>
        <taxon>Sphingobacterium</taxon>
    </lineage>
</organism>
<keyword evidence="1" id="KW-0732">Signal</keyword>
<reference evidence="3 4" key="1">
    <citation type="submission" date="2019-03" db="EMBL/GenBank/DDBJ databases">
        <title>Genomic Encyclopedia of Type Strains, Phase III (KMG-III): the genomes of soil and plant-associated and newly described type strains.</title>
        <authorList>
            <person name="Whitman W."/>
        </authorList>
    </citation>
    <scope>NUCLEOTIDE SEQUENCE [LARGE SCALE GENOMIC DNA]</scope>
    <source>
        <strain evidence="3 4">CGMCC 1.12801</strain>
    </source>
</reference>
<dbReference type="InterPro" id="IPR045175">
    <property type="entry name" value="M28_fam"/>
</dbReference>
<feature type="chain" id="PRO_5020552454" evidence="1">
    <location>
        <begin position="22"/>
        <end position="523"/>
    </location>
</feature>
<proteinExistence type="predicted"/>
<evidence type="ECO:0000256" key="1">
    <source>
        <dbReference type="SAM" id="SignalP"/>
    </source>
</evidence>
<dbReference type="Gene3D" id="3.40.630.10">
    <property type="entry name" value="Zn peptidases"/>
    <property type="match status" value="2"/>
</dbReference>
<dbReference type="GO" id="GO:0006508">
    <property type="term" value="P:proteolysis"/>
    <property type="evidence" value="ECO:0007669"/>
    <property type="project" value="InterPro"/>
</dbReference>
<evidence type="ECO:0000313" key="4">
    <source>
        <dbReference type="Proteomes" id="UP000294752"/>
    </source>
</evidence>
<feature type="domain" description="Peptidase M28" evidence="2">
    <location>
        <begin position="292"/>
        <end position="503"/>
    </location>
</feature>
<gene>
    <name evidence="3" type="ORF">B0I21_102247</name>
</gene>
<protein>
    <submittedName>
        <fullName evidence="3">Peptidase M28-like protein</fullName>
    </submittedName>
</protein>
<dbReference type="PANTHER" id="PTHR12147">
    <property type="entry name" value="METALLOPEPTIDASE M28 FAMILY MEMBER"/>
    <property type="match status" value="1"/>
</dbReference>
<sequence length="523" mass="58301">MLKNWIKVFILLQALHSCAVAQDPVQRKYADLLTEESAKQHLTLLTSPAFEGRGTGQKGGEKAAQYLAEQFKSFGLKAPVNGSYFQPLKLVRSSYLVKTFTLDGKSYQNGKDFYVQGDNPLTDFSASEVVCVAFGIQDAKHDDLKGIDVRDKVVLVINEDEPTDANGNSVLTGTTKKSEWSTSRLKRLQELAKHNPKMILAYSSAVPQMIERFGNRITAGRFALDSNKDAVPEKNAAQMAPVVNISPEIANSILAKKQTNVEALKKKPSSFRVPTKLLANMGVSKQNFSDPNVLGLLEGTDLKNEIVVISGHYDHDGILPDGTIYPGADDNGSGTVGVLELAKVFSQAKKDGKGPRRSILFIGFAAEEKGLLGSQFYSENPIFPLSNTVTCLNMDMIGRIDDKHLNGDHNYIHVIGSDKLSSELYQINKKSNDLYTKMEIDYMYDDPKDPMRIYYRSDQYNFAKHGIPVTFYFSGLHPHYHTPDDTVDKIDFPMMVKREKLVFHTAWEVANREDRLAVDSNKE</sequence>
<dbReference type="EMBL" id="SNZV01000002">
    <property type="protein sequence ID" value="TDS15930.1"/>
    <property type="molecule type" value="Genomic_DNA"/>
</dbReference>
<keyword evidence="4" id="KW-1185">Reference proteome</keyword>
<evidence type="ECO:0000259" key="2">
    <source>
        <dbReference type="Pfam" id="PF04389"/>
    </source>
</evidence>
<dbReference type="GO" id="GO:0008235">
    <property type="term" value="F:metalloexopeptidase activity"/>
    <property type="evidence" value="ECO:0007669"/>
    <property type="project" value="InterPro"/>
</dbReference>
<dbReference type="PANTHER" id="PTHR12147:SF26">
    <property type="entry name" value="PEPTIDASE M28 DOMAIN-CONTAINING PROTEIN"/>
    <property type="match status" value="1"/>
</dbReference>
<feature type="signal peptide" evidence="1">
    <location>
        <begin position="1"/>
        <end position="21"/>
    </location>
</feature>
<dbReference type="Proteomes" id="UP000294752">
    <property type="component" value="Unassembled WGS sequence"/>
</dbReference>
<name>A0A4R7D4W7_9SPHI</name>
<dbReference type="InterPro" id="IPR007484">
    <property type="entry name" value="Peptidase_M28"/>
</dbReference>
<dbReference type="PROSITE" id="PS00018">
    <property type="entry name" value="EF_HAND_1"/>
    <property type="match status" value="1"/>
</dbReference>
<dbReference type="AlphaFoldDB" id="A0A4R7D4W7"/>
<accession>A0A4R7D4W7</accession>